<feature type="compositionally biased region" description="Basic and acidic residues" evidence="7">
    <location>
        <begin position="25"/>
        <end position="51"/>
    </location>
</feature>
<feature type="transmembrane region" description="Helical" evidence="8">
    <location>
        <begin position="104"/>
        <end position="123"/>
    </location>
</feature>
<dbReference type="GeneID" id="25902849"/>
<keyword evidence="6 8" id="KW-0472">Membrane</keyword>
<feature type="domain" description="Major facilitator superfamily (MFS) profile" evidence="9">
    <location>
        <begin position="66"/>
        <end position="228"/>
    </location>
</feature>
<protein>
    <recommendedName>
        <fullName evidence="9">Major facilitator superfamily (MFS) profile domain-containing protein</fullName>
    </recommendedName>
</protein>
<proteinExistence type="inferred from homology"/>
<comment type="similarity">
    <text evidence="2">Belongs to the major facilitator superfamily. Sugar transporter (TC 2.A.1.1) family.</text>
</comment>
<dbReference type="Gene3D" id="1.20.1250.20">
    <property type="entry name" value="MFS general substrate transporter like domains"/>
    <property type="match status" value="1"/>
</dbReference>
<evidence type="ECO:0000256" key="7">
    <source>
        <dbReference type="SAM" id="MobiDB-lite"/>
    </source>
</evidence>
<dbReference type="PANTHER" id="PTHR48020:SF49">
    <property type="entry name" value="SUGAR TRANSPORTER"/>
    <property type="match status" value="1"/>
</dbReference>
<evidence type="ECO:0000256" key="2">
    <source>
        <dbReference type="ARBA" id="ARBA00010992"/>
    </source>
</evidence>
<evidence type="ECO:0000256" key="5">
    <source>
        <dbReference type="ARBA" id="ARBA00022989"/>
    </source>
</evidence>
<keyword evidence="3" id="KW-0813">Transport</keyword>
<dbReference type="SUPFAM" id="SSF103473">
    <property type="entry name" value="MFS general substrate transporter"/>
    <property type="match status" value="1"/>
</dbReference>
<evidence type="ECO:0000256" key="1">
    <source>
        <dbReference type="ARBA" id="ARBA00004141"/>
    </source>
</evidence>
<feature type="region of interest" description="Disordered" evidence="7">
    <location>
        <begin position="23"/>
        <end position="51"/>
    </location>
</feature>
<comment type="subcellular location">
    <subcellularLocation>
        <location evidence="1">Membrane</location>
        <topology evidence="1">Multi-pass membrane protein</topology>
    </subcellularLocation>
</comment>
<dbReference type="Pfam" id="PF00083">
    <property type="entry name" value="Sugar_tr"/>
    <property type="match status" value="1"/>
</dbReference>
<dbReference type="InterPro" id="IPR050814">
    <property type="entry name" value="Myo-inositol_Transporter"/>
</dbReference>
<dbReference type="InterPro" id="IPR005828">
    <property type="entry name" value="MFS_sugar_transport-like"/>
</dbReference>
<dbReference type="PROSITE" id="PS50850">
    <property type="entry name" value="MFS"/>
    <property type="match status" value="1"/>
</dbReference>
<evidence type="ECO:0000259" key="9">
    <source>
        <dbReference type="PROSITE" id="PS50850"/>
    </source>
</evidence>
<evidence type="ECO:0000256" key="6">
    <source>
        <dbReference type="ARBA" id="ARBA00023136"/>
    </source>
</evidence>
<dbReference type="PANTHER" id="PTHR48020">
    <property type="entry name" value="PROTON MYO-INOSITOL COTRANSPORTER"/>
    <property type="match status" value="1"/>
</dbReference>
<keyword evidence="11" id="KW-1185">Reference proteome</keyword>
<dbReference type="RefSeq" id="XP_014159377.1">
    <property type="nucleotide sequence ID" value="XM_014303902.1"/>
</dbReference>
<dbReference type="EMBL" id="KQ241700">
    <property type="protein sequence ID" value="KNC85475.1"/>
    <property type="molecule type" value="Genomic_DNA"/>
</dbReference>
<reference evidence="10 11" key="1">
    <citation type="submission" date="2011-02" db="EMBL/GenBank/DDBJ databases">
        <title>The Genome Sequence of Sphaeroforma arctica JP610.</title>
        <authorList>
            <consortium name="The Broad Institute Genome Sequencing Platform"/>
            <person name="Russ C."/>
            <person name="Cuomo C."/>
            <person name="Young S.K."/>
            <person name="Zeng Q."/>
            <person name="Gargeya S."/>
            <person name="Alvarado L."/>
            <person name="Berlin A."/>
            <person name="Chapman S.B."/>
            <person name="Chen Z."/>
            <person name="Freedman E."/>
            <person name="Gellesch M."/>
            <person name="Goldberg J."/>
            <person name="Griggs A."/>
            <person name="Gujja S."/>
            <person name="Heilman E."/>
            <person name="Heiman D."/>
            <person name="Howarth C."/>
            <person name="Mehta T."/>
            <person name="Neiman D."/>
            <person name="Pearson M."/>
            <person name="Roberts A."/>
            <person name="Saif S."/>
            <person name="Shea T."/>
            <person name="Shenoy N."/>
            <person name="Sisk P."/>
            <person name="Stolte C."/>
            <person name="Sykes S."/>
            <person name="White J."/>
            <person name="Yandava C."/>
            <person name="Burger G."/>
            <person name="Gray M.W."/>
            <person name="Holland P.W.H."/>
            <person name="King N."/>
            <person name="Lang F.B.F."/>
            <person name="Roger A.J."/>
            <person name="Ruiz-Trillo I."/>
            <person name="Haas B."/>
            <person name="Nusbaum C."/>
            <person name="Birren B."/>
        </authorList>
    </citation>
    <scope>NUCLEOTIDE SEQUENCE [LARGE SCALE GENOMIC DNA]</scope>
    <source>
        <strain evidence="10 11">JP610</strain>
    </source>
</reference>
<keyword evidence="4 8" id="KW-0812">Transmembrane</keyword>
<feature type="transmembrane region" description="Helical" evidence="8">
    <location>
        <begin position="132"/>
        <end position="152"/>
    </location>
</feature>
<sequence length="228" mass="24639">MVKSELRVTRDLNLETSLLINSRSSSDDGHHATDLSEHGDDMQSTPHDDENREYSKTHLSWRIVAAIGIASLTSALMGYDEGIMSGAVITLQASLALTNFETDVMMGCLNFCSTFGTLGASYISDAYGRKSGLYATTVLLIVGPLLMCSAYTYTQLMIGRIATVFGCGFAIAVAPLYAAELAPATLRGSLVALAETSINFGVFMGYVVAYMLARLPNDYDWRLMVEAI</sequence>
<organism evidence="10 11">
    <name type="scientific">Sphaeroforma arctica JP610</name>
    <dbReference type="NCBI Taxonomy" id="667725"/>
    <lineage>
        <taxon>Eukaryota</taxon>
        <taxon>Ichthyosporea</taxon>
        <taxon>Ichthyophonida</taxon>
        <taxon>Sphaeroforma</taxon>
    </lineage>
</organism>
<feature type="transmembrane region" description="Helical" evidence="8">
    <location>
        <begin position="190"/>
        <end position="213"/>
    </location>
</feature>
<dbReference type="GO" id="GO:0016020">
    <property type="term" value="C:membrane"/>
    <property type="evidence" value="ECO:0007669"/>
    <property type="project" value="UniProtKB-SubCell"/>
</dbReference>
<dbReference type="OrthoDB" id="6339427at2759"/>
<dbReference type="GO" id="GO:0022857">
    <property type="term" value="F:transmembrane transporter activity"/>
    <property type="evidence" value="ECO:0007669"/>
    <property type="project" value="InterPro"/>
</dbReference>
<dbReference type="AlphaFoldDB" id="A0A0L0G8Z7"/>
<keyword evidence="5 8" id="KW-1133">Transmembrane helix</keyword>
<dbReference type="InterPro" id="IPR036259">
    <property type="entry name" value="MFS_trans_sf"/>
</dbReference>
<evidence type="ECO:0000256" key="8">
    <source>
        <dbReference type="SAM" id="Phobius"/>
    </source>
</evidence>
<evidence type="ECO:0000256" key="4">
    <source>
        <dbReference type="ARBA" id="ARBA00022692"/>
    </source>
</evidence>
<accession>A0A0L0G8Z7</accession>
<dbReference type="Proteomes" id="UP000054560">
    <property type="component" value="Unassembled WGS sequence"/>
</dbReference>
<dbReference type="STRING" id="667725.A0A0L0G8Z7"/>
<gene>
    <name evidence="10" type="ORF">SARC_02345</name>
</gene>
<evidence type="ECO:0000313" key="10">
    <source>
        <dbReference type="EMBL" id="KNC85475.1"/>
    </source>
</evidence>
<evidence type="ECO:0000256" key="3">
    <source>
        <dbReference type="ARBA" id="ARBA00022448"/>
    </source>
</evidence>
<feature type="transmembrane region" description="Helical" evidence="8">
    <location>
        <begin position="59"/>
        <end position="79"/>
    </location>
</feature>
<dbReference type="PROSITE" id="PS00216">
    <property type="entry name" value="SUGAR_TRANSPORT_1"/>
    <property type="match status" value="1"/>
</dbReference>
<dbReference type="eggNOG" id="KOG0254">
    <property type="taxonomic scope" value="Eukaryota"/>
</dbReference>
<dbReference type="InterPro" id="IPR005829">
    <property type="entry name" value="Sugar_transporter_CS"/>
</dbReference>
<feature type="transmembrane region" description="Helical" evidence="8">
    <location>
        <begin position="158"/>
        <end position="178"/>
    </location>
</feature>
<dbReference type="InterPro" id="IPR020846">
    <property type="entry name" value="MFS_dom"/>
</dbReference>
<name>A0A0L0G8Z7_9EUKA</name>
<evidence type="ECO:0000313" key="11">
    <source>
        <dbReference type="Proteomes" id="UP000054560"/>
    </source>
</evidence>